<proteinExistence type="inferred from homology"/>
<comment type="subunit">
    <text evidence="5">Part of the 50S ribosomal subunit.</text>
</comment>
<reference key="2">
    <citation type="submission" date="2010-08" db="EMBL/GenBank/DDBJ databases">
        <title>Functional convergence in reduced genomes of bacterial symbionts spanning 200 million years of evolution.</title>
        <authorList>
            <person name="McCutcheon J.P."/>
            <person name="Moran N.A."/>
        </authorList>
    </citation>
    <scope>NUCLEOTIDE SEQUENCE</scope>
    <source>
        <strain>CARI</strain>
    </source>
</reference>
<comment type="function">
    <text evidence="5">One of the proteins that surrounds the polypeptide exit tunnel on the outside of the subunit.</text>
</comment>
<dbReference type="GO" id="GO:0003735">
    <property type="term" value="F:structural constituent of ribosome"/>
    <property type="evidence" value="ECO:0007669"/>
    <property type="project" value="InterPro"/>
</dbReference>
<dbReference type="HOGENOM" id="CLU_093315_2_2_4"/>
<dbReference type="Gene3D" id="2.30.30.30">
    <property type="match status" value="1"/>
</dbReference>
<keyword evidence="5" id="KW-0699">rRNA-binding</keyword>
<gene>
    <name evidence="5 7" type="primary">rplX</name>
    <name evidence="7" type="ordered locus">ZICARI_210</name>
</gene>
<dbReference type="AlphaFoldDB" id="E0TJ37"/>
<dbReference type="GO" id="GO:0005840">
    <property type="term" value="C:ribosome"/>
    <property type="evidence" value="ECO:0007669"/>
    <property type="project" value="UniProtKB-KW"/>
</dbReference>
<evidence type="ECO:0000313" key="7">
    <source>
        <dbReference type="EMBL" id="ADM89814.1"/>
    </source>
</evidence>
<dbReference type="GO" id="GO:0019843">
    <property type="term" value="F:rRNA binding"/>
    <property type="evidence" value="ECO:0007669"/>
    <property type="project" value="UniProtKB-UniRule"/>
</dbReference>
<dbReference type="NCBIfam" id="TIGR01079">
    <property type="entry name" value="rplX_bact"/>
    <property type="match status" value="1"/>
</dbReference>
<sequence>MKKIRKNDEVIIICGKDKGKIGFIKKIVNKNYVKIYNLNVFKKNQKLNLNKKKKGGIINKIMPIHISNISLYNNNIKKKDKCYISILNNKKIRIYKLNNKII</sequence>
<organism evidence="7 8">
    <name type="scientific">Zinderia insecticola (strain CARI)</name>
    <dbReference type="NCBI Taxonomy" id="871271"/>
    <lineage>
        <taxon>Bacteria</taxon>
        <taxon>Pseudomonadati</taxon>
        <taxon>Pseudomonadota</taxon>
        <taxon>Betaproteobacteria</taxon>
        <taxon>Burkholderiales</taxon>
        <taxon>Oxalobacteraceae</taxon>
        <taxon>Candidatus Zinderia</taxon>
    </lineage>
</organism>
<keyword evidence="3 5" id="KW-0687">Ribonucleoprotein</keyword>
<keyword evidence="8" id="KW-1185">Reference proteome</keyword>
<reference evidence="7 8" key="1">
    <citation type="journal article" date="2010" name="Genome Biol. Evol.">
        <title>Functional convergence in reduced genomes of bacterial symbionts spanning 200 My of evolution.</title>
        <authorList>
            <person name="McCutcheon J.P."/>
            <person name="Moran N.A."/>
        </authorList>
    </citation>
    <scope>NUCLEOTIDE SEQUENCE [LARGE SCALE GENOMIC DNA]</scope>
    <source>
        <strain evidence="7 8">CARI</strain>
    </source>
</reference>
<dbReference type="STRING" id="871271.ZICARI_210"/>
<accession>E0TJ37</accession>
<evidence type="ECO:0000256" key="2">
    <source>
        <dbReference type="ARBA" id="ARBA00022980"/>
    </source>
</evidence>
<keyword evidence="2 5" id="KW-0689">Ribosomal protein</keyword>
<keyword evidence="5" id="KW-0694">RNA-binding</keyword>
<dbReference type="Proteomes" id="UP000001303">
    <property type="component" value="Chromosome"/>
</dbReference>
<dbReference type="Pfam" id="PF17136">
    <property type="entry name" value="ribosomal_L24"/>
    <property type="match status" value="1"/>
</dbReference>
<name>E0TJ37_ZINIC</name>
<dbReference type="HAMAP" id="MF_01326_B">
    <property type="entry name" value="Ribosomal_uL24_B"/>
    <property type="match status" value="1"/>
</dbReference>
<dbReference type="GO" id="GO:0006412">
    <property type="term" value="P:translation"/>
    <property type="evidence" value="ECO:0007669"/>
    <property type="project" value="UniProtKB-UniRule"/>
</dbReference>
<dbReference type="PROSITE" id="PS01108">
    <property type="entry name" value="RIBOSOMAL_L24"/>
    <property type="match status" value="1"/>
</dbReference>
<protein>
    <recommendedName>
        <fullName evidence="4 5">Large ribosomal subunit protein uL24</fullName>
    </recommendedName>
</protein>
<evidence type="ECO:0000313" key="8">
    <source>
        <dbReference type="Proteomes" id="UP000001303"/>
    </source>
</evidence>
<dbReference type="InterPro" id="IPR041988">
    <property type="entry name" value="Ribosomal_uL24_KOW"/>
</dbReference>
<dbReference type="InterPro" id="IPR014722">
    <property type="entry name" value="Rib_uL2_dom2"/>
</dbReference>
<evidence type="ECO:0000256" key="3">
    <source>
        <dbReference type="ARBA" id="ARBA00023274"/>
    </source>
</evidence>
<dbReference type="SUPFAM" id="SSF50104">
    <property type="entry name" value="Translation proteins SH3-like domain"/>
    <property type="match status" value="1"/>
</dbReference>
<comment type="function">
    <text evidence="5">One of two assembly initiator proteins, it binds directly to the 5'-end of the 23S rRNA, where it nucleates assembly of the 50S subunit.</text>
</comment>
<evidence type="ECO:0000259" key="6">
    <source>
        <dbReference type="Pfam" id="PF17136"/>
    </source>
</evidence>
<feature type="domain" description="Large ribosomal subunit protein uL24 C-terminal" evidence="6">
    <location>
        <begin position="38"/>
        <end position="102"/>
    </location>
</feature>
<dbReference type="KEGG" id="zin:ZICARI_210"/>
<dbReference type="CDD" id="cd06089">
    <property type="entry name" value="KOW_RPL26"/>
    <property type="match status" value="1"/>
</dbReference>
<evidence type="ECO:0000256" key="4">
    <source>
        <dbReference type="ARBA" id="ARBA00035206"/>
    </source>
</evidence>
<evidence type="ECO:0000256" key="5">
    <source>
        <dbReference type="HAMAP-Rule" id="MF_01326"/>
    </source>
</evidence>
<comment type="similarity">
    <text evidence="1 5">Belongs to the universal ribosomal protein uL24 family.</text>
</comment>
<dbReference type="GO" id="GO:1990904">
    <property type="term" value="C:ribonucleoprotein complex"/>
    <property type="evidence" value="ECO:0007669"/>
    <property type="project" value="UniProtKB-KW"/>
</dbReference>
<dbReference type="PANTHER" id="PTHR12903">
    <property type="entry name" value="MITOCHONDRIAL RIBOSOMAL PROTEIN L24"/>
    <property type="match status" value="1"/>
</dbReference>
<dbReference type="EMBL" id="CP002161">
    <property type="protein sequence ID" value="ADM89814.1"/>
    <property type="molecule type" value="Genomic_DNA"/>
</dbReference>
<evidence type="ECO:0000256" key="1">
    <source>
        <dbReference type="ARBA" id="ARBA00010618"/>
    </source>
</evidence>
<dbReference type="InterPro" id="IPR057264">
    <property type="entry name" value="Ribosomal_uL24_C"/>
</dbReference>
<dbReference type="InterPro" id="IPR005825">
    <property type="entry name" value="Ribosomal_uL24_CS"/>
</dbReference>
<dbReference type="InterPro" id="IPR008991">
    <property type="entry name" value="Translation_prot_SH3-like_sf"/>
</dbReference>
<dbReference type="InterPro" id="IPR003256">
    <property type="entry name" value="Ribosomal_uL24"/>
</dbReference>